<protein>
    <submittedName>
        <fullName evidence="3">Carrier domain-containing protein</fullName>
    </submittedName>
</protein>
<dbReference type="EMBL" id="CAMXCT020005378">
    <property type="protein sequence ID" value="CAL1165544.1"/>
    <property type="molecule type" value="Genomic_DNA"/>
</dbReference>
<evidence type="ECO:0000313" key="2">
    <source>
        <dbReference type="EMBL" id="CAL1165544.1"/>
    </source>
</evidence>
<organism evidence="1">
    <name type="scientific">Cladocopium goreaui</name>
    <dbReference type="NCBI Taxonomy" id="2562237"/>
    <lineage>
        <taxon>Eukaryota</taxon>
        <taxon>Sar</taxon>
        <taxon>Alveolata</taxon>
        <taxon>Dinophyceae</taxon>
        <taxon>Suessiales</taxon>
        <taxon>Symbiodiniaceae</taxon>
        <taxon>Cladocopium</taxon>
    </lineage>
</organism>
<dbReference type="Proteomes" id="UP001152797">
    <property type="component" value="Unassembled WGS sequence"/>
</dbReference>
<reference evidence="2" key="2">
    <citation type="submission" date="2024-04" db="EMBL/GenBank/DDBJ databases">
        <authorList>
            <person name="Chen Y."/>
            <person name="Shah S."/>
            <person name="Dougan E. K."/>
            <person name="Thang M."/>
            <person name="Chan C."/>
        </authorList>
    </citation>
    <scope>NUCLEOTIDE SEQUENCE [LARGE SCALE GENOMIC DNA]</scope>
</reference>
<keyword evidence="4" id="KW-1185">Reference proteome</keyword>
<dbReference type="SUPFAM" id="SSF51161">
    <property type="entry name" value="Trimeric LpxA-like enzymes"/>
    <property type="match status" value="1"/>
</dbReference>
<evidence type="ECO:0000313" key="4">
    <source>
        <dbReference type="Proteomes" id="UP001152797"/>
    </source>
</evidence>
<feature type="non-terminal residue" evidence="1">
    <location>
        <position position="1"/>
    </location>
</feature>
<gene>
    <name evidence="1" type="ORF">C1SCF055_LOCUS37263</name>
</gene>
<accession>A0A9P1DNH1</accession>
<dbReference type="AlphaFoldDB" id="A0A9P1DNH1"/>
<reference evidence="1" key="1">
    <citation type="submission" date="2022-10" db="EMBL/GenBank/DDBJ databases">
        <authorList>
            <person name="Chen Y."/>
            <person name="Dougan E. K."/>
            <person name="Chan C."/>
            <person name="Rhodes N."/>
            <person name="Thang M."/>
        </authorList>
    </citation>
    <scope>NUCLEOTIDE SEQUENCE</scope>
</reference>
<evidence type="ECO:0000313" key="1">
    <source>
        <dbReference type="EMBL" id="CAI4012169.1"/>
    </source>
</evidence>
<name>A0A9P1DNH1_9DINO</name>
<dbReference type="EMBL" id="CAMXCT030005378">
    <property type="protein sequence ID" value="CAL4799481.1"/>
    <property type="molecule type" value="Genomic_DNA"/>
</dbReference>
<sequence>ASACVNTPHNVGALKPYSLTPLLSWLAKAGGAQVGKDVQIHWKGFLGCPELDMITLGDDVYLGGAFYSHKFAAASLAYSAVKVGRGAHTGGRSMLSPGCHLPPSTVAFDGALVIPGSANMKSDAKQYLSGNPAISNGTPPAGLFEINGKHL</sequence>
<evidence type="ECO:0000313" key="3">
    <source>
        <dbReference type="EMBL" id="CAL4799481.1"/>
    </source>
</evidence>
<comment type="caution">
    <text evidence="1">The sequence shown here is derived from an EMBL/GenBank/DDBJ whole genome shotgun (WGS) entry which is preliminary data.</text>
</comment>
<dbReference type="EMBL" id="CAMXCT010005378">
    <property type="protein sequence ID" value="CAI4012169.1"/>
    <property type="molecule type" value="Genomic_DNA"/>
</dbReference>
<proteinExistence type="predicted"/>
<dbReference type="InterPro" id="IPR011004">
    <property type="entry name" value="Trimer_LpxA-like_sf"/>
</dbReference>